<evidence type="ECO:0000313" key="8">
    <source>
        <dbReference type="Proteomes" id="UP000696485"/>
    </source>
</evidence>
<evidence type="ECO:0000256" key="5">
    <source>
        <dbReference type="ARBA" id="ARBA00023136"/>
    </source>
</evidence>
<dbReference type="GO" id="GO:0016020">
    <property type="term" value="C:membrane"/>
    <property type="evidence" value="ECO:0007669"/>
    <property type="project" value="UniProtKB-SubCell"/>
</dbReference>
<dbReference type="GO" id="GO:0016887">
    <property type="term" value="F:ATP hydrolysis activity"/>
    <property type="evidence" value="ECO:0007669"/>
    <property type="project" value="InterPro"/>
</dbReference>
<keyword evidence="5" id="KW-0472">Membrane</keyword>
<dbReference type="GO" id="GO:0005524">
    <property type="term" value="F:ATP binding"/>
    <property type="evidence" value="ECO:0007669"/>
    <property type="project" value="InterPro"/>
</dbReference>
<dbReference type="SUPFAM" id="SSF52540">
    <property type="entry name" value="P-loop containing nucleoside triphosphate hydrolases"/>
    <property type="match status" value="1"/>
</dbReference>
<dbReference type="PANTHER" id="PTHR48041:SF119">
    <property type="entry name" value="ROA1P"/>
    <property type="match status" value="1"/>
</dbReference>
<keyword evidence="2" id="KW-0813">Transport</keyword>
<evidence type="ECO:0000256" key="4">
    <source>
        <dbReference type="ARBA" id="ARBA00022989"/>
    </source>
</evidence>
<comment type="subcellular location">
    <subcellularLocation>
        <location evidence="1">Membrane</location>
        <topology evidence="1">Multi-pass membrane protein</topology>
    </subcellularLocation>
</comment>
<dbReference type="GO" id="GO:0042626">
    <property type="term" value="F:ATPase-coupled transmembrane transporter activity"/>
    <property type="evidence" value="ECO:0007669"/>
    <property type="project" value="TreeGrafter"/>
</dbReference>
<keyword evidence="8" id="KW-1185">Reference proteome</keyword>
<reference evidence="7" key="1">
    <citation type="journal article" date="2020" name="Fungal Divers.">
        <title>Resolving the Mortierellaceae phylogeny through synthesis of multi-gene phylogenetics and phylogenomics.</title>
        <authorList>
            <person name="Vandepol N."/>
            <person name="Liber J."/>
            <person name="Desiro A."/>
            <person name="Na H."/>
            <person name="Kennedy M."/>
            <person name="Barry K."/>
            <person name="Grigoriev I.V."/>
            <person name="Miller A.N."/>
            <person name="O'Donnell K."/>
            <person name="Stajich J.E."/>
            <person name="Bonito G."/>
        </authorList>
    </citation>
    <scope>NUCLEOTIDE SEQUENCE</scope>
    <source>
        <strain evidence="7">NVP1</strain>
    </source>
</reference>
<evidence type="ECO:0000259" key="6">
    <source>
        <dbReference type="Pfam" id="PF00005"/>
    </source>
</evidence>
<gene>
    <name evidence="7" type="ORF">BG006_011375</name>
</gene>
<name>A0A9P5SEL4_9FUNG</name>
<feature type="domain" description="ABC transporter" evidence="6">
    <location>
        <begin position="107"/>
        <end position="209"/>
    </location>
</feature>
<comment type="caution">
    <text evidence="7">The sequence shown here is derived from an EMBL/GenBank/DDBJ whole genome shotgun (WGS) entry which is preliminary data.</text>
</comment>
<evidence type="ECO:0000313" key="7">
    <source>
        <dbReference type="EMBL" id="KAF9325125.1"/>
    </source>
</evidence>
<protein>
    <recommendedName>
        <fullName evidence="6">ABC transporter domain-containing protein</fullName>
    </recommendedName>
</protein>
<accession>A0A9P5SEL4</accession>
<evidence type="ECO:0000256" key="3">
    <source>
        <dbReference type="ARBA" id="ARBA00022692"/>
    </source>
</evidence>
<dbReference type="Pfam" id="PF00005">
    <property type="entry name" value="ABC_tran"/>
    <property type="match status" value="1"/>
</dbReference>
<dbReference type="InterPro" id="IPR003439">
    <property type="entry name" value="ABC_transporter-like_ATP-bd"/>
</dbReference>
<dbReference type="EMBL" id="JAAAUY010000972">
    <property type="protein sequence ID" value="KAF9325125.1"/>
    <property type="molecule type" value="Genomic_DNA"/>
</dbReference>
<dbReference type="AlphaFoldDB" id="A0A9P5SEL4"/>
<dbReference type="InterPro" id="IPR050352">
    <property type="entry name" value="ABCG_transporters"/>
</dbReference>
<keyword evidence="3" id="KW-0812">Transmembrane</keyword>
<dbReference type="PANTHER" id="PTHR48041">
    <property type="entry name" value="ABC TRANSPORTER G FAMILY MEMBER 28"/>
    <property type="match status" value="1"/>
</dbReference>
<sequence length="215" mass="23712">MFIALMTYRAPNEIRDFDRELLVNSTALVSLSNKAVTTLVDGNDENSIHLVALTIKLEGTHSVTVDAAPTIILERMSTMDTTIQELCRLANYGRMLLQTHEVGWCILDEVSLTFPPGELTAVLRASGAGKTSLKSAVLKRGSLHLSMLGAIWFNGSKNPSLCKVNTVFAYVRQEHSFLFTHLTVRETLQYAAALSMNKNLAKSERVAKVEALMDL</sequence>
<evidence type="ECO:0000256" key="1">
    <source>
        <dbReference type="ARBA" id="ARBA00004141"/>
    </source>
</evidence>
<dbReference type="Gene3D" id="3.40.50.300">
    <property type="entry name" value="P-loop containing nucleotide triphosphate hydrolases"/>
    <property type="match status" value="1"/>
</dbReference>
<proteinExistence type="predicted"/>
<dbReference type="InterPro" id="IPR027417">
    <property type="entry name" value="P-loop_NTPase"/>
</dbReference>
<keyword evidence="4" id="KW-1133">Transmembrane helix</keyword>
<organism evidence="7 8">
    <name type="scientific">Podila minutissima</name>
    <dbReference type="NCBI Taxonomy" id="64525"/>
    <lineage>
        <taxon>Eukaryota</taxon>
        <taxon>Fungi</taxon>
        <taxon>Fungi incertae sedis</taxon>
        <taxon>Mucoromycota</taxon>
        <taxon>Mortierellomycotina</taxon>
        <taxon>Mortierellomycetes</taxon>
        <taxon>Mortierellales</taxon>
        <taxon>Mortierellaceae</taxon>
        <taxon>Podila</taxon>
    </lineage>
</organism>
<evidence type="ECO:0000256" key="2">
    <source>
        <dbReference type="ARBA" id="ARBA00022448"/>
    </source>
</evidence>
<dbReference type="Proteomes" id="UP000696485">
    <property type="component" value="Unassembled WGS sequence"/>
</dbReference>